<keyword evidence="3" id="KW-1185">Reference proteome</keyword>
<evidence type="ECO:0000313" key="1">
    <source>
        <dbReference type="EMBL" id="KAF5796307.1"/>
    </source>
</evidence>
<dbReference type="EMBL" id="CM007897">
    <property type="protein sequence ID" value="OTG19246.1"/>
    <property type="molecule type" value="Genomic_DNA"/>
</dbReference>
<name>A0A251U8R3_HELAN</name>
<sequence>MSSVPNDTEHQLRYRYMKFGLLSVQEGKNRHQHGTENAKSRYQIDFENLLVREIRYYYPVPFAHS</sequence>
<evidence type="ECO:0000313" key="3">
    <source>
        <dbReference type="Proteomes" id="UP000215914"/>
    </source>
</evidence>
<dbReference type="InParanoid" id="A0A251U8R3"/>
<dbReference type="Gramene" id="mRNA:HanXRQr2_Chr08g0349921">
    <property type="protein sequence ID" value="mRNA:HanXRQr2_Chr08g0349921"/>
    <property type="gene ID" value="HanXRQr2_Chr08g0349921"/>
</dbReference>
<dbReference type="EMBL" id="MNCJ02000323">
    <property type="protein sequence ID" value="KAF5796307.1"/>
    <property type="molecule type" value="Genomic_DNA"/>
</dbReference>
<reference evidence="2" key="2">
    <citation type="submission" date="2017-02" db="EMBL/GenBank/DDBJ databases">
        <title>Sunflower complete genome.</title>
        <authorList>
            <person name="Langlade N."/>
            <person name="Munos S."/>
        </authorList>
    </citation>
    <scope>NUCLEOTIDE SEQUENCE [LARGE SCALE GENOMIC DNA]</scope>
    <source>
        <tissue evidence="2">Leaves</tissue>
    </source>
</reference>
<protein>
    <submittedName>
        <fullName evidence="2">Uncharacterized protein</fullName>
    </submittedName>
</protein>
<accession>A0A251U8R3</accession>
<proteinExistence type="predicted"/>
<reference evidence="1 3" key="1">
    <citation type="journal article" date="2017" name="Nature">
        <title>The sunflower genome provides insights into oil metabolism, flowering and Asterid evolution.</title>
        <authorList>
            <person name="Badouin H."/>
            <person name="Gouzy J."/>
            <person name="Grassa C.J."/>
            <person name="Murat F."/>
            <person name="Staton S.E."/>
            <person name="Cottret L."/>
            <person name="Lelandais-Briere C."/>
            <person name="Owens G.L."/>
            <person name="Carrere S."/>
            <person name="Mayjonade B."/>
            <person name="Legrand L."/>
            <person name="Gill N."/>
            <person name="Kane N.C."/>
            <person name="Bowers J.E."/>
            <person name="Hubner S."/>
            <person name="Bellec A."/>
            <person name="Berard A."/>
            <person name="Berges H."/>
            <person name="Blanchet N."/>
            <person name="Boniface M.C."/>
            <person name="Brunel D."/>
            <person name="Catrice O."/>
            <person name="Chaidir N."/>
            <person name="Claudel C."/>
            <person name="Donnadieu C."/>
            <person name="Faraut T."/>
            <person name="Fievet G."/>
            <person name="Helmstetter N."/>
            <person name="King M."/>
            <person name="Knapp S.J."/>
            <person name="Lai Z."/>
            <person name="Le Paslier M.C."/>
            <person name="Lippi Y."/>
            <person name="Lorenzon L."/>
            <person name="Mandel J.R."/>
            <person name="Marage G."/>
            <person name="Marchand G."/>
            <person name="Marquand E."/>
            <person name="Bret-Mestries E."/>
            <person name="Morien E."/>
            <person name="Nambeesan S."/>
            <person name="Nguyen T."/>
            <person name="Pegot-Espagnet P."/>
            <person name="Pouilly N."/>
            <person name="Raftis F."/>
            <person name="Sallet E."/>
            <person name="Schiex T."/>
            <person name="Thomas J."/>
            <person name="Vandecasteele C."/>
            <person name="Vares D."/>
            <person name="Vear F."/>
            <person name="Vautrin S."/>
            <person name="Crespi M."/>
            <person name="Mangin B."/>
            <person name="Burke J.M."/>
            <person name="Salse J."/>
            <person name="Munos S."/>
            <person name="Vincourt P."/>
            <person name="Rieseberg L.H."/>
            <person name="Langlade N.B."/>
        </authorList>
    </citation>
    <scope>NUCLEOTIDE SEQUENCE [LARGE SCALE GENOMIC DNA]</scope>
    <source>
        <strain evidence="3">cv. SF193</strain>
        <tissue evidence="1">Leaves</tissue>
    </source>
</reference>
<organism evidence="2 3">
    <name type="scientific">Helianthus annuus</name>
    <name type="common">Common sunflower</name>
    <dbReference type="NCBI Taxonomy" id="4232"/>
    <lineage>
        <taxon>Eukaryota</taxon>
        <taxon>Viridiplantae</taxon>
        <taxon>Streptophyta</taxon>
        <taxon>Embryophyta</taxon>
        <taxon>Tracheophyta</taxon>
        <taxon>Spermatophyta</taxon>
        <taxon>Magnoliopsida</taxon>
        <taxon>eudicotyledons</taxon>
        <taxon>Gunneridae</taxon>
        <taxon>Pentapetalae</taxon>
        <taxon>asterids</taxon>
        <taxon>campanulids</taxon>
        <taxon>Asterales</taxon>
        <taxon>Asteraceae</taxon>
        <taxon>Asteroideae</taxon>
        <taxon>Heliantheae alliance</taxon>
        <taxon>Heliantheae</taxon>
        <taxon>Helianthus</taxon>
    </lineage>
</organism>
<dbReference type="AlphaFoldDB" id="A0A251U8R3"/>
<dbReference type="Proteomes" id="UP000215914">
    <property type="component" value="Chromosome 8"/>
</dbReference>
<evidence type="ECO:0000313" key="2">
    <source>
        <dbReference type="EMBL" id="OTG19246.1"/>
    </source>
</evidence>
<reference evidence="1" key="3">
    <citation type="submission" date="2020-06" db="EMBL/GenBank/DDBJ databases">
        <title>Helianthus annuus Genome sequencing and assembly Release 2.</title>
        <authorList>
            <person name="Gouzy J."/>
            <person name="Langlade N."/>
            <person name="Munos S."/>
        </authorList>
    </citation>
    <scope>NUCLEOTIDE SEQUENCE</scope>
    <source>
        <tissue evidence="1">Leaves</tissue>
    </source>
</reference>
<gene>
    <name evidence="2" type="ORF">HannXRQ_Chr08g0231941</name>
    <name evidence="1" type="ORF">HanXRQr2_Chr08g0349921</name>
</gene>